<dbReference type="RefSeq" id="WP_071832553.1">
    <property type="nucleotide sequence ID" value="NZ_LSRP01000076.1"/>
</dbReference>
<keyword evidence="2" id="KW-1185">Reference proteome</keyword>
<dbReference type="Proteomes" id="UP000182661">
    <property type="component" value="Unassembled WGS sequence"/>
</dbReference>
<dbReference type="EMBL" id="LSRP01000076">
    <property type="protein sequence ID" value="OJF98316.1"/>
    <property type="molecule type" value="Genomic_DNA"/>
</dbReference>
<evidence type="ECO:0000313" key="1">
    <source>
        <dbReference type="EMBL" id="OJF98316.1"/>
    </source>
</evidence>
<gene>
    <name evidence="1" type="ORF">AX760_14500</name>
</gene>
<evidence type="ECO:0000313" key="2">
    <source>
        <dbReference type="Proteomes" id="UP000182661"/>
    </source>
</evidence>
<dbReference type="AlphaFoldDB" id="A0A657LTX9"/>
<proteinExistence type="predicted"/>
<dbReference type="OrthoDB" id="8396039at2"/>
<sequence>MPQLSICMPSNRDLKRSRRAIESALAYAEATDARLILSDNSRDPEKRACFEGCSARLVYVVPDNDDPMFNMMNALSRVETPFLLPMGDDDEVHFLEGAARVDLSSLPADVVGVRPRTQLWTLDGGVGRTERFTIDADAADMRLMEYNEKAKGNNTIYYSIYRTSLFKPLLELFYTAHPTRGGYCDWALCLSLFACGRMVHDPSMVYRYDMGRWAQQKSIDDTKLFLYRMVGLPDTAEDFWALLTFVDLYILLMRGSLPLSAAERQSALMMTCRIALATFVRDVRADGGKFDETTRYLVELIESEANLDTIFQIALMLTDCVQPGLKERYVRFFQAAVAA</sequence>
<organism evidence="1 2">
    <name type="scientific">Pararhizobium antarcticum</name>
    <dbReference type="NCBI Taxonomy" id="1798805"/>
    <lineage>
        <taxon>Bacteria</taxon>
        <taxon>Pseudomonadati</taxon>
        <taxon>Pseudomonadota</taxon>
        <taxon>Alphaproteobacteria</taxon>
        <taxon>Hyphomicrobiales</taxon>
        <taxon>Rhizobiaceae</taxon>
        <taxon>Rhizobium/Agrobacterium group</taxon>
        <taxon>Pararhizobium</taxon>
    </lineage>
</organism>
<dbReference type="InterPro" id="IPR029044">
    <property type="entry name" value="Nucleotide-diphossugar_trans"/>
</dbReference>
<protein>
    <recommendedName>
        <fullName evidence="3">Glycosyltransferase 2-like domain-containing protein</fullName>
    </recommendedName>
</protein>
<comment type="caution">
    <text evidence="1">The sequence shown here is derived from an EMBL/GenBank/DDBJ whole genome shotgun (WGS) entry which is preliminary data.</text>
</comment>
<dbReference type="SUPFAM" id="SSF53448">
    <property type="entry name" value="Nucleotide-diphospho-sugar transferases"/>
    <property type="match status" value="1"/>
</dbReference>
<name>A0A657LTX9_9HYPH</name>
<reference evidence="1 2" key="1">
    <citation type="submission" date="2016-02" db="EMBL/GenBank/DDBJ databases">
        <title>Genome sequencing of a beta-galactosidase producing bacteria Rhizobium sp. 59.</title>
        <authorList>
            <person name="Wang D."/>
            <person name="Kot W."/>
            <person name="Qin Y."/>
            <person name="Hansen L."/>
            <person name="Naqvi K."/>
            <person name="Rensing C."/>
        </authorList>
    </citation>
    <scope>NUCLEOTIDE SEQUENCE [LARGE SCALE GENOMIC DNA]</scope>
    <source>
        <strain evidence="1 2">59</strain>
    </source>
</reference>
<accession>A0A657LTX9</accession>
<evidence type="ECO:0008006" key="3">
    <source>
        <dbReference type="Google" id="ProtNLM"/>
    </source>
</evidence>